<organism evidence="3 4">
    <name type="scientific">Puccinia graminis f. sp. tritici</name>
    <dbReference type="NCBI Taxonomy" id="56615"/>
    <lineage>
        <taxon>Eukaryota</taxon>
        <taxon>Fungi</taxon>
        <taxon>Dikarya</taxon>
        <taxon>Basidiomycota</taxon>
        <taxon>Pucciniomycotina</taxon>
        <taxon>Pucciniomycetes</taxon>
        <taxon>Pucciniales</taxon>
        <taxon>Pucciniaceae</taxon>
        <taxon>Puccinia</taxon>
    </lineage>
</organism>
<feature type="chain" id="PRO_5022894251" evidence="2">
    <location>
        <begin position="29"/>
        <end position="115"/>
    </location>
</feature>
<evidence type="ECO:0000256" key="1">
    <source>
        <dbReference type="SAM" id="MobiDB-lite"/>
    </source>
</evidence>
<reference evidence="3 4" key="1">
    <citation type="submission" date="2019-05" db="EMBL/GenBank/DDBJ databases">
        <title>Emergence of the Ug99 lineage of the wheat stem rust pathogen through somatic hybridization.</title>
        <authorList>
            <person name="Li F."/>
            <person name="Upadhyaya N.M."/>
            <person name="Sperschneider J."/>
            <person name="Matny O."/>
            <person name="Nguyen-Phuc H."/>
            <person name="Mago R."/>
            <person name="Raley C."/>
            <person name="Miller M.E."/>
            <person name="Silverstein K.A.T."/>
            <person name="Henningsen E."/>
            <person name="Hirsch C.D."/>
            <person name="Visser B."/>
            <person name="Pretorius Z.A."/>
            <person name="Steffenson B.J."/>
            <person name="Schwessinger B."/>
            <person name="Dodds P.N."/>
            <person name="Figueroa M."/>
        </authorList>
    </citation>
    <scope>NUCLEOTIDE SEQUENCE [LARGE SCALE GENOMIC DNA]</scope>
    <source>
        <strain evidence="3 4">Ug99</strain>
    </source>
</reference>
<dbReference type="Proteomes" id="UP000325313">
    <property type="component" value="Unassembled WGS sequence"/>
</dbReference>
<proteinExistence type="predicted"/>
<protein>
    <submittedName>
        <fullName evidence="3">Uncharacterized protein</fullName>
    </submittedName>
</protein>
<name>A0A5B0SHZ6_PUCGR</name>
<accession>A0A5B0SHZ6</accession>
<feature type="compositionally biased region" description="Basic and acidic residues" evidence="1">
    <location>
        <begin position="82"/>
        <end position="109"/>
    </location>
</feature>
<comment type="caution">
    <text evidence="3">The sequence shown here is derived from an EMBL/GenBank/DDBJ whole genome shotgun (WGS) entry which is preliminary data.</text>
</comment>
<feature type="signal peptide" evidence="2">
    <location>
        <begin position="1"/>
        <end position="28"/>
    </location>
</feature>
<gene>
    <name evidence="3" type="ORF">PGTUg99_001917</name>
</gene>
<feature type="region of interest" description="Disordered" evidence="1">
    <location>
        <begin position="60"/>
        <end position="115"/>
    </location>
</feature>
<evidence type="ECO:0000313" key="4">
    <source>
        <dbReference type="Proteomes" id="UP000325313"/>
    </source>
</evidence>
<sequence length="115" mass="13017">MGALFRWTSPPSIIWFLSICLLSFSVKAAFFPDHDLSSLPKPEYDLYKKARMDSFVEVTASAPPHQRPTLGDLTQLVTGNRDPNEVSPIKEDTGHEDEMLPHEFEHEVEPNGVHK</sequence>
<dbReference type="EMBL" id="VDEP01000007">
    <property type="protein sequence ID" value="KAA1137502.1"/>
    <property type="molecule type" value="Genomic_DNA"/>
</dbReference>
<dbReference type="AlphaFoldDB" id="A0A5B0SHZ6"/>
<evidence type="ECO:0000256" key="2">
    <source>
        <dbReference type="SAM" id="SignalP"/>
    </source>
</evidence>
<keyword evidence="2" id="KW-0732">Signal</keyword>
<evidence type="ECO:0000313" key="3">
    <source>
        <dbReference type="EMBL" id="KAA1137502.1"/>
    </source>
</evidence>